<sequence>MAAPEEPELSQAQTEKLLQFQVDSPNFVHNECQFVANVNEGLTPLLFTCPFAEMSVSKRCLPVNFDNAPSLAVNGLLGWSYYLIMLPFRFTYYTLLDIFRFALRFIRPDPRGRVTDPVGDVVSFIHDFEEKYGRSHPVFYQGTYSQALNDAKRELRYLLVYLHGDDHQDTDEFCRSTLCTEEVTMFLNTQTLFWACSTSKPEGYRVSQALRENTYPFLAMIMLKDRRMTVVGRLEGLIQSEDLINQLTFIMDANQTHLMSERLEREERNQTQVLRQQQDEAYLASLRADQTALAEERRRREMSEAASPDTRQSRQFDSGKDRIYTLEEEKERKSECLPPEPAVDDPESVKIVFKMPNDTRVERRFLFGQSLAVSTALSDPVWTAHQALKESPEKFQIVTNFPRRILPCLPTEEQPNPPTLKEAGLSRTEVLFVQDLTDD</sequence>
<feature type="compositionally biased region" description="Basic and acidic residues" evidence="8">
    <location>
        <begin position="311"/>
        <end position="321"/>
    </location>
</feature>
<dbReference type="GeneTree" id="ENSGT00940000157197"/>
<accession>H3CJ87</accession>
<evidence type="ECO:0000256" key="2">
    <source>
        <dbReference type="ARBA" id="ARBA00004496"/>
    </source>
</evidence>
<feature type="domain" description="UBX" evidence="9">
    <location>
        <begin position="344"/>
        <end position="433"/>
    </location>
</feature>
<dbReference type="Ensembl" id="ENSTNIT00000008482.1">
    <property type="protein sequence ID" value="ENSTNIP00000008316.1"/>
    <property type="gene ID" value="ENSTNIG00000005614.1"/>
</dbReference>
<dbReference type="GO" id="GO:0036503">
    <property type="term" value="P:ERAD pathway"/>
    <property type="evidence" value="ECO:0007669"/>
    <property type="project" value="TreeGrafter"/>
</dbReference>
<dbReference type="OMA" id="QISVRCP"/>
<dbReference type="GO" id="GO:0005783">
    <property type="term" value="C:endoplasmic reticulum"/>
    <property type="evidence" value="ECO:0007669"/>
    <property type="project" value="UniProtKB-SubCell"/>
</dbReference>
<dbReference type="InterPro" id="IPR006577">
    <property type="entry name" value="UAS"/>
</dbReference>
<evidence type="ECO:0000256" key="7">
    <source>
        <dbReference type="ARBA" id="ARBA00023054"/>
    </source>
</evidence>
<dbReference type="CDD" id="cd16120">
    <property type="entry name" value="UBX_UBXN3B"/>
    <property type="match status" value="1"/>
</dbReference>
<dbReference type="InterPro" id="IPR049483">
    <property type="entry name" value="FAF1_2-like_UAS"/>
</dbReference>
<dbReference type="CDD" id="cd02991">
    <property type="entry name" value="UAS_ETEA"/>
    <property type="match status" value="1"/>
</dbReference>
<comment type="subcellular location">
    <subcellularLocation>
        <location evidence="2">Cytoplasm</location>
    </subcellularLocation>
    <subcellularLocation>
        <location evidence="1">Endoplasmic reticulum</location>
    </subcellularLocation>
    <subcellularLocation>
        <location evidence="3">Lipid droplet</location>
    </subcellularLocation>
</comment>
<evidence type="ECO:0000256" key="3">
    <source>
        <dbReference type="ARBA" id="ARBA00004502"/>
    </source>
</evidence>
<evidence type="ECO:0000256" key="8">
    <source>
        <dbReference type="SAM" id="MobiDB-lite"/>
    </source>
</evidence>
<evidence type="ECO:0000256" key="5">
    <source>
        <dbReference type="ARBA" id="ARBA00022677"/>
    </source>
</evidence>
<feature type="region of interest" description="Disordered" evidence="8">
    <location>
        <begin position="293"/>
        <end position="321"/>
    </location>
</feature>
<proteinExistence type="predicted"/>
<feature type="compositionally biased region" description="Basic and acidic residues" evidence="8">
    <location>
        <begin position="294"/>
        <end position="303"/>
    </location>
</feature>
<keyword evidence="7" id="KW-0175">Coiled coil</keyword>
<dbReference type="STRING" id="99883.ENSTNIP00000008316"/>
<evidence type="ECO:0000256" key="6">
    <source>
        <dbReference type="ARBA" id="ARBA00022824"/>
    </source>
</evidence>
<name>H3CJ87_TETNG</name>
<reference evidence="10" key="2">
    <citation type="submission" date="2025-08" db="UniProtKB">
        <authorList>
            <consortium name="Ensembl"/>
        </authorList>
    </citation>
    <scope>IDENTIFICATION</scope>
</reference>
<protein>
    <submittedName>
        <fullName evidence="10">Fas associated factor family member 2</fullName>
    </submittedName>
</protein>
<dbReference type="Proteomes" id="UP000007303">
    <property type="component" value="Unassembled WGS sequence"/>
</dbReference>
<keyword evidence="6" id="KW-0256">Endoplasmic reticulum</keyword>
<evidence type="ECO:0000313" key="10">
    <source>
        <dbReference type="Ensembl" id="ENSTNIP00000008316.1"/>
    </source>
</evidence>
<dbReference type="SUPFAM" id="SSF54236">
    <property type="entry name" value="Ubiquitin-like"/>
    <property type="match status" value="1"/>
</dbReference>
<keyword evidence="5" id="KW-0551">Lipid droplet</keyword>
<dbReference type="Gene3D" id="3.40.30.10">
    <property type="entry name" value="Glutaredoxin"/>
    <property type="match status" value="1"/>
</dbReference>
<evidence type="ECO:0000256" key="1">
    <source>
        <dbReference type="ARBA" id="ARBA00004240"/>
    </source>
</evidence>
<reference evidence="11" key="1">
    <citation type="journal article" date="2004" name="Nature">
        <title>Genome duplication in the teleost fish Tetraodon nigroviridis reveals the early vertebrate proto-karyotype.</title>
        <authorList>
            <person name="Jaillon O."/>
            <person name="Aury J.-M."/>
            <person name="Brunet F."/>
            <person name="Petit J.-L."/>
            <person name="Stange-Thomann N."/>
            <person name="Mauceli E."/>
            <person name="Bouneau L."/>
            <person name="Fischer C."/>
            <person name="Ozouf-Costaz C."/>
            <person name="Bernot A."/>
            <person name="Nicaud S."/>
            <person name="Jaffe D."/>
            <person name="Fisher S."/>
            <person name="Lutfalla G."/>
            <person name="Dossat C."/>
            <person name="Segurens B."/>
            <person name="Dasilva C."/>
            <person name="Salanoubat M."/>
            <person name="Levy M."/>
            <person name="Boudet N."/>
            <person name="Castellano S."/>
            <person name="Anthouard V."/>
            <person name="Jubin C."/>
            <person name="Castelli V."/>
            <person name="Katinka M."/>
            <person name="Vacherie B."/>
            <person name="Biemont C."/>
            <person name="Skalli Z."/>
            <person name="Cattolico L."/>
            <person name="Poulain J."/>
            <person name="De Berardinis V."/>
            <person name="Cruaud C."/>
            <person name="Duprat S."/>
            <person name="Brottier P."/>
            <person name="Coutanceau J.-P."/>
            <person name="Gouzy J."/>
            <person name="Parra G."/>
            <person name="Lardier G."/>
            <person name="Chapple C."/>
            <person name="McKernan K.J."/>
            <person name="McEwan P."/>
            <person name="Bosak S."/>
            <person name="Kellis M."/>
            <person name="Volff J.-N."/>
            <person name="Guigo R."/>
            <person name="Zody M.C."/>
            <person name="Mesirov J."/>
            <person name="Lindblad-Toh K."/>
            <person name="Birren B."/>
            <person name="Nusbaum C."/>
            <person name="Kahn D."/>
            <person name="Robinson-Rechavi M."/>
            <person name="Laudet V."/>
            <person name="Schachter V."/>
            <person name="Quetier F."/>
            <person name="Saurin W."/>
            <person name="Scarpelli C."/>
            <person name="Wincker P."/>
            <person name="Lander E.S."/>
            <person name="Weissenbach J."/>
            <person name="Roest Crollius H."/>
        </authorList>
    </citation>
    <scope>NUCLEOTIDE SEQUENCE [LARGE SCALE GENOMIC DNA]</scope>
</reference>
<reference evidence="10" key="3">
    <citation type="submission" date="2025-09" db="UniProtKB">
        <authorList>
            <consortium name="Ensembl"/>
        </authorList>
    </citation>
    <scope>IDENTIFICATION</scope>
</reference>
<evidence type="ECO:0000256" key="4">
    <source>
        <dbReference type="ARBA" id="ARBA00022490"/>
    </source>
</evidence>
<dbReference type="FunFam" id="3.40.30.10:FF:000066">
    <property type="entry name" value="FAS-associated factor 2 isoform X2"/>
    <property type="match status" value="1"/>
</dbReference>
<dbReference type="SMART" id="SM00594">
    <property type="entry name" value="UAS"/>
    <property type="match status" value="1"/>
</dbReference>
<evidence type="ECO:0000259" key="9">
    <source>
        <dbReference type="PROSITE" id="PS50033"/>
    </source>
</evidence>
<dbReference type="InterPro" id="IPR029071">
    <property type="entry name" value="Ubiquitin-like_domsf"/>
</dbReference>
<keyword evidence="11" id="KW-1185">Reference proteome</keyword>
<dbReference type="Gene3D" id="3.10.20.90">
    <property type="entry name" value="Phosphatidylinositol 3-kinase Catalytic Subunit, Chain A, domain 1"/>
    <property type="match status" value="1"/>
</dbReference>
<dbReference type="GO" id="GO:0043130">
    <property type="term" value="F:ubiquitin binding"/>
    <property type="evidence" value="ECO:0007669"/>
    <property type="project" value="TreeGrafter"/>
</dbReference>
<dbReference type="FunFam" id="3.10.20.90:FF:000101">
    <property type="entry name" value="FAS-associated factor 2 isoform X2"/>
    <property type="match status" value="1"/>
</dbReference>
<dbReference type="PANTHER" id="PTHR23322:SF1">
    <property type="entry name" value="FAS-ASSOCIATED FACTOR 2"/>
    <property type="match status" value="1"/>
</dbReference>
<dbReference type="HOGENOM" id="CLU_047924_0_0_1"/>
<dbReference type="PANTHER" id="PTHR23322">
    <property type="entry name" value="FAS-ASSOCIATED PROTEIN"/>
    <property type="match status" value="1"/>
</dbReference>
<dbReference type="Pfam" id="PF21021">
    <property type="entry name" value="FAF1"/>
    <property type="match status" value="1"/>
</dbReference>
<dbReference type="InParanoid" id="H3CJ87"/>
<dbReference type="AlphaFoldDB" id="H3CJ87"/>
<dbReference type="InterPro" id="IPR036249">
    <property type="entry name" value="Thioredoxin-like_sf"/>
</dbReference>
<evidence type="ECO:0000313" key="11">
    <source>
        <dbReference type="Proteomes" id="UP000007303"/>
    </source>
</evidence>
<dbReference type="InterPro" id="IPR050730">
    <property type="entry name" value="UBX_domain-protein"/>
</dbReference>
<dbReference type="GO" id="GO:0005811">
    <property type="term" value="C:lipid droplet"/>
    <property type="evidence" value="ECO:0007669"/>
    <property type="project" value="UniProtKB-SubCell"/>
</dbReference>
<dbReference type="SUPFAM" id="SSF52833">
    <property type="entry name" value="Thioredoxin-like"/>
    <property type="match status" value="1"/>
</dbReference>
<keyword evidence="4" id="KW-0963">Cytoplasm</keyword>
<dbReference type="InterPro" id="IPR001012">
    <property type="entry name" value="UBX_dom"/>
</dbReference>
<dbReference type="PROSITE" id="PS50033">
    <property type="entry name" value="UBX"/>
    <property type="match status" value="1"/>
</dbReference>
<organism evidence="10 11">
    <name type="scientific">Tetraodon nigroviridis</name>
    <name type="common">Spotted green pufferfish</name>
    <name type="synonym">Chelonodon nigroviridis</name>
    <dbReference type="NCBI Taxonomy" id="99883"/>
    <lineage>
        <taxon>Eukaryota</taxon>
        <taxon>Metazoa</taxon>
        <taxon>Chordata</taxon>
        <taxon>Craniata</taxon>
        <taxon>Vertebrata</taxon>
        <taxon>Euteleostomi</taxon>
        <taxon>Actinopterygii</taxon>
        <taxon>Neopterygii</taxon>
        <taxon>Teleostei</taxon>
        <taxon>Neoteleostei</taxon>
        <taxon>Acanthomorphata</taxon>
        <taxon>Eupercaria</taxon>
        <taxon>Tetraodontiformes</taxon>
        <taxon>Tetradontoidea</taxon>
        <taxon>Tetraodontidae</taxon>
        <taxon>Tetraodon</taxon>
    </lineage>
</organism>